<keyword evidence="3" id="KW-1185">Reference proteome</keyword>
<feature type="region of interest" description="Disordered" evidence="1">
    <location>
        <begin position="1"/>
        <end position="29"/>
    </location>
</feature>
<feature type="region of interest" description="Disordered" evidence="1">
    <location>
        <begin position="50"/>
        <end position="184"/>
    </location>
</feature>
<comment type="caution">
    <text evidence="2">The sequence shown here is derived from an EMBL/GenBank/DDBJ whole genome shotgun (WGS) entry which is preliminary data.</text>
</comment>
<dbReference type="AlphaFoldDB" id="A0A918I8U2"/>
<feature type="compositionally biased region" description="Basic residues" evidence="1">
    <location>
        <begin position="18"/>
        <end position="29"/>
    </location>
</feature>
<feature type="compositionally biased region" description="Pro residues" evidence="1">
    <location>
        <begin position="142"/>
        <end position="157"/>
    </location>
</feature>
<reference evidence="2" key="1">
    <citation type="journal article" date="2014" name="Int. J. Syst. Evol. Microbiol.">
        <title>Complete genome sequence of Corynebacterium casei LMG S-19264T (=DSM 44701T), isolated from a smear-ripened cheese.</title>
        <authorList>
            <consortium name="US DOE Joint Genome Institute (JGI-PGF)"/>
            <person name="Walter F."/>
            <person name="Albersmeier A."/>
            <person name="Kalinowski J."/>
            <person name="Ruckert C."/>
        </authorList>
    </citation>
    <scope>NUCLEOTIDE SEQUENCE</scope>
    <source>
        <strain evidence="2">JCM 4369</strain>
    </source>
</reference>
<feature type="compositionally biased region" description="Low complexity" evidence="1">
    <location>
        <begin position="103"/>
        <end position="141"/>
    </location>
</feature>
<protein>
    <submittedName>
        <fullName evidence="2">Uncharacterized protein</fullName>
    </submittedName>
</protein>
<gene>
    <name evidence="2" type="ORF">GCM10010260_14150</name>
</gene>
<accession>A0A918I8U2</accession>
<dbReference type="EMBL" id="BMTD01000002">
    <property type="protein sequence ID" value="GGU82672.1"/>
    <property type="molecule type" value="Genomic_DNA"/>
</dbReference>
<feature type="compositionally biased region" description="Low complexity" evidence="1">
    <location>
        <begin position="78"/>
        <end position="95"/>
    </location>
</feature>
<proteinExistence type="predicted"/>
<dbReference type="Proteomes" id="UP000618795">
    <property type="component" value="Unassembled WGS sequence"/>
</dbReference>
<evidence type="ECO:0000313" key="3">
    <source>
        <dbReference type="Proteomes" id="UP000618795"/>
    </source>
</evidence>
<name>A0A918I8U2_9ACTN</name>
<sequence>MSEGPEGHGEPAGASAVRRGRHRKPRPRKVLLAAGGLALAAGALSLLRVTPDSGVGVPGTAEAEPRPDGGATDHAGNTAATVAASPTALPSATSVMGGRALVPAATAPGGTRTGRATPTAPPGSTAAPNAAPTRPASVPDTPSRPSPTTSAPPPAPTPSRTAPATPAPTHGSADPGPGGLCVPVLGLCVDAHGHSGHSGH</sequence>
<feature type="compositionally biased region" description="Low complexity" evidence="1">
    <location>
        <begin position="158"/>
        <end position="169"/>
    </location>
</feature>
<dbReference type="RefSeq" id="WP_229853987.1">
    <property type="nucleotide sequence ID" value="NZ_BMTD01000002.1"/>
</dbReference>
<evidence type="ECO:0000313" key="2">
    <source>
        <dbReference type="EMBL" id="GGU82672.1"/>
    </source>
</evidence>
<evidence type="ECO:0000256" key="1">
    <source>
        <dbReference type="SAM" id="MobiDB-lite"/>
    </source>
</evidence>
<organism evidence="2 3">
    <name type="scientific">Streptomyces filipinensis</name>
    <dbReference type="NCBI Taxonomy" id="66887"/>
    <lineage>
        <taxon>Bacteria</taxon>
        <taxon>Bacillati</taxon>
        <taxon>Actinomycetota</taxon>
        <taxon>Actinomycetes</taxon>
        <taxon>Kitasatosporales</taxon>
        <taxon>Streptomycetaceae</taxon>
        <taxon>Streptomyces</taxon>
    </lineage>
</organism>
<reference evidence="2" key="2">
    <citation type="submission" date="2020-09" db="EMBL/GenBank/DDBJ databases">
        <authorList>
            <person name="Sun Q."/>
            <person name="Ohkuma M."/>
        </authorList>
    </citation>
    <scope>NUCLEOTIDE SEQUENCE</scope>
    <source>
        <strain evidence="2">JCM 4369</strain>
    </source>
</reference>